<dbReference type="PANTHER" id="PTHR33336:SF3">
    <property type="entry name" value="ABM DOMAIN-CONTAINING PROTEIN"/>
    <property type="match status" value="1"/>
</dbReference>
<dbReference type="RefSeq" id="WP_069898217.1">
    <property type="nucleotide sequence ID" value="NZ_JBALWF010000001.1"/>
</dbReference>
<accession>A0A653E086</accession>
<proteinExistence type="predicted"/>
<keyword evidence="2" id="KW-0503">Monooxygenase</keyword>
<protein>
    <submittedName>
        <fullName evidence="2">Antibiotic biosynthesis monooxygenase</fullName>
    </submittedName>
</protein>
<organism evidence="2">
    <name type="scientific">Pseudomonas marincola</name>
    <dbReference type="NCBI Taxonomy" id="437900"/>
    <lineage>
        <taxon>Bacteria</taxon>
        <taxon>Pseudomonadati</taxon>
        <taxon>Pseudomonadota</taxon>
        <taxon>Gammaproteobacteria</taxon>
        <taxon>Pseudomonadales</taxon>
        <taxon>Pseudomonadaceae</taxon>
        <taxon>Pseudomonas</taxon>
    </lineage>
</organism>
<dbReference type="EMBL" id="LR215729">
    <property type="protein sequence ID" value="VEV96083.1"/>
    <property type="molecule type" value="Genomic_DNA"/>
</dbReference>
<reference evidence="2" key="1">
    <citation type="submission" date="2019-02" db="EMBL/GenBank/DDBJ databases">
        <authorList>
            <consortium name="Genoscope - CEA"/>
            <person name="William W."/>
        </authorList>
    </citation>
    <scope>NUCLEOTIDE SEQUENCE [LARGE SCALE GENOMIC DNA]</scope>
    <source>
        <strain evidence="2">YSy11</strain>
    </source>
</reference>
<dbReference type="PROSITE" id="PS51725">
    <property type="entry name" value="ABM"/>
    <property type="match status" value="1"/>
</dbReference>
<dbReference type="InterPro" id="IPR050744">
    <property type="entry name" value="AI-2_Isomerase_LsrG"/>
</dbReference>
<dbReference type="Gene3D" id="3.30.70.100">
    <property type="match status" value="1"/>
</dbReference>
<evidence type="ECO:0000259" key="1">
    <source>
        <dbReference type="PROSITE" id="PS51725"/>
    </source>
</evidence>
<dbReference type="InterPro" id="IPR007138">
    <property type="entry name" value="ABM_dom"/>
</dbReference>
<gene>
    <name evidence="2" type="ORF">PMYSY11_1036</name>
</gene>
<keyword evidence="2" id="KW-0560">Oxidoreductase</keyword>
<evidence type="ECO:0000313" key="2">
    <source>
        <dbReference type="EMBL" id="VEV96083.1"/>
    </source>
</evidence>
<name>A0A653E086_9PSED</name>
<dbReference type="AlphaFoldDB" id="A0A653E086"/>
<feature type="domain" description="ABM" evidence="1">
    <location>
        <begin position="1"/>
        <end position="90"/>
    </location>
</feature>
<dbReference type="Pfam" id="PF03992">
    <property type="entry name" value="ABM"/>
    <property type="match status" value="1"/>
</dbReference>
<dbReference type="GO" id="GO:0004497">
    <property type="term" value="F:monooxygenase activity"/>
    <property type="evidence" value="ECO:0007669"/>
    <property type="project" value="UniProtKB-KW"/>
</dbReference>
<dbReference type="PANTHER" id="PTHR33336">
    <property type="entry name" value="QUINOL MONOOXYGENASE YGIN-RELATED"/>
    <property type="match status" value="1"/>
</dbReference>
<dbReference type="InterPro" id="IPR011008">
    <property type="entry name" value="Dimeric_a/b-barrel"/>
</dbReference>
<sequence length="99" mass="11681">MIFTATAYTRPERADDFAELFGAFVQPSREEPGCIEYHMLRDQADPSIFTFFEIWRSEADLEVHKALAHMQAFHENRMEYLLRDFEIHQFDAVVKSPHS</sequence>
<dbReference type="SUPFAM" id="SSF54909">
    <property type="entry name" value="Dimeric alpha+beta barrel"/>
    <property type="match status" value="1"/>
</dbReference>